<dbReference type="Pfam" id="PF01266">
    <property type="entry name" value="DAO"/>
    <property type="match status" value="1"/>
</dbReference>
<gene>
    <name evidence="7" type="ORF">NQX30_02225</name>
</gene>
<dbReference type="InterPro" id="IPR029043">
    <property type="entry name" value="GcvT/YgfZ_C"/>
</dbReference>
<evidence type="ECO:0000259" key="4">
    <source>
        <dbReference type="Pfam" id="PF01571"/>
    </source>
</evidence>
<reference evidence="7" key="2">
    <citation type="journal article" date="2023" name="Microbiome">
        <title>Synthase-selected sorting approach identifies a beta-lactone synthase in a nudibranch symbiotic bacterium.</title>
        <authorList>
            <person name="Dzunkova M."/>
            <person name="La Clair J.J."/>
            <person name="Tyml T."/>
            <person name="Doud D."/>
            <person name="Schulz F."/>
            <person name="Piquer-Esteban S."/>
            <person name="Porcel Sanchis D."/>
            <person name="Osborn A."/>
            <person name="Robinson D."/>
            <person name="Louie K.B."/>
            <person name="Bowen B.P."/>
            <person name="Bowers R.M."/>
            <person name="Lee J."/>
            <person name="Arnau V."/>
            <person name="Diaz-Villanueva W."/>
            <person name="Stepanauskas R."/>
            <person name="Gosliner T."/>
            <person name="Date S.V."/>
            <person name="Northen T.R."/>
            <person name="Cheng J.F."/>
            <person name="Burkart M.D."/>
            <person name="Woyke T."/>
        </authorList>
    </citation>
    <scope>NUCLEOTIDE SEQUENCE</scope>
    <source>
        <strain evidence="7">Df01</strain>
    </source>
</reference>
<dbReference type="Gene3D" id="2.40.30.110">
    <property type="entry name" value="Aminomethyltransferase beta-barrel domains"/>
    <property type="match status" value="1"/>
</dbReference>
<dbReference type="PANTHER" id="PTHR43757">
    <property type="entry name" value="AMINOMETHYLTRANSFERASE"/>
    <property type="match status" value="1"/>
</dbReference>
<dbReference type="Gene3D" id="3.30.9.10">
    <property type="entry name" value="D-Amino Acid Oxidase, subunit A, domain 2"/>
    <property type="match status" value="1"/>
</dbReference>
<keyword evidence="2" id="KW-0560">Oxidoreductase</keyword>
<dbReference type="InterPro" id="IPR006222">
    <property type="entry name" value="GCVT_N"/>
</dbReference>
<dbReference type="Gene3D" id="3.50.50.60">
    <property type="entry name" value="FAD/NAD(P)-binding domain"/>
    <property type="match status" value="1"/>
</dbReference>
<dbReference type="Gene3D" id="3.30.70.1400">
    <property type="entry name" value="Aminomethyltransferase beta-barrel domains"/>
    <property type="match status" value="1"/>
</dbReference>
<dbReference type="InterPro" id="IPR032503">
    <property type="entry name" value="FAO_M"/>
</dbReference>
<sequence length="819" mass="90052">MQIPTQARAVVIGGGVVGCSVAYHLAKLGWHDVVLLERKQFSCGTTWHAAGLMPRLRPTETMTKLAQYGHELYQRLEKETGIDIGYKKRGSIALALTQERLEELRRSVSAAKAFGVPAEERSPTSIASLYPGLRTDDIAGAIWLPEDAQVDPVNVTLALAKAARDGGATLLEGVKVTAIHHNNGCITGVMTNQGPISCECVVNAAGMWARTVGELAGVAVPLHACEHFYIVTEPIDEVGELPMLRVPDEWSYYKEDAGKILLGAFEPDAKPWGMKGIPENFSFESLPEDYAHFEPVLEKALARLPMLEKAGIQLFFNGPESFTPDDRFLLGEAPELKNFYVAAGFNSVGIQSAGGAGMMLAEWMVDGRPQLDATELDIARMMPFQRNCRYLRERVSETLGLLYADHFPYRQFATARGVRRSPLHTQLAVRGACFGELAGWERANWFLSADELRVGKKPAYEYSWQRQNWFARQAAEHHAVRNGVALFDLSSFGKIRVSGVDAEAVLQRIAANDVALPVGRIAYTPFLNVDGGVESDVTVARISYDEFLVVTPAATVRRDMAWIQQQTPPQAQCMVMDTTVMEAVILVTGPAARDFLSLSIAQPLDDTFPFGTTQEVEIGHTVVRAHRVSFAGELGWELYVSVDMAAHVFETLTEKAPTEAMWCGMHALDSCRLEKGFRHFGHDVCGRDHVLEAGLGFAVSVDKASTALGDFIGKDAVIKKRETGLTRRLMQFKLRDSQPLLYHNEPILRDDEVAGYITSGNYGHHLGAAIGLGYVRCGCNETATELLSSAYEIEIAGKRFVAEASLRPLYDPSGLRMRA</sequence>
<protein>
    <submittedName>
        <fullName evidence="7">FAD-dependent oxidoreductase</fullName>
    </submittedName>
</protein>
<dbReference type="InterPro" id="IPR006076">
    <property type="entry name" value="FAD-dep_OxRdtase"/>
</dbReference>
<feature type="domain" description="FAD dependent oxidoreductase" evidence="3">
    <location>
        <begin position="9"/>
        <end position="363"/>
    </location>
</feature>
<comment type="caution">
    <text evidence="7">The sequence shown here is derived from an EMBL/GenBank/DDBJ whole genome shotgun (WGS) entry which is preliminary data.</text>
</comment>
<dbReference type="PANTHER" id="PTHR43757:SF15">
    <property type="entry name" value="PYRUVATE DEHYDROGENASE PHOSPHATASE REGULATORY SUBUNIT, MITOCHONDRIAL-LIKE"/>
    <property type="match status" value="1"/>
</dbReference>
<evidence type="ECO:0000256" key="1">
    <source>
        <dbReference type="ARBA" id="ARBA00008609"/>
    </source>
</evidence>
<evidence type="ECO:0000259" key="5">
    <source>
        <dbReference type="Pfam" id="PF08669"/>
    </source>
</evidence>
<dbReference type="InterPro" id="IPR028896">
    <property type="entry name" value="GcvT/YgfZ/DmdA"/>
</dbReference>
<accession>A0ABT7QKF9</accession>
<dbReference type="Pfam" id="PF08669">
    <property type="entry name" value="GCV_T_C"/>
    <property type="match status" value="1"/>
</dbReference>
<feature type="domain" description="Aminomethyltransferase C-terminal" evidence="5">
    <location>
        <begin position="727"/>
        <end position="811"/>
    </location>
</feature>
<dbReference type="SUPFAM" id="SSF101790">
    <property type="entry name" value="Aminomethyltransferase beta-barrel domain"/>
    <property type="match status" value="1"/>
</dbReference>
<proteinExistence type="inferred from homology"/>
<evidence type="ECO:0000259" key="6">
    <source>
        <dbReference type="Pfam" id="PF16350"/>
    </source>
</evidence>
<name>A0ABT7QKF9_9GAMM</name>
<comment type="similarity">
    <text evidence="1">Belongs to the GcvT family.</text>
</comment>
<evidence type="ECO:0000256" key="2">
    <source>
        <dbReference type="ARBA" id="ARBA00023002"/>
    </source>
</evidence>
<dbReference type="InterPro" id="IPR036188">
    <property type="entry name" value="FAD/NAD-bd_sf"/>
</dbReference>
<organism evidence="7 8">
    <name type="scientific">Candidatus Doriopsillibacter californiensis</name>
    <dbReference type="NCBI Taxonomy" id="2970740"/>
    <lineage>
        <taxon>Bacteria</taxon>
        <taxon>Pseudomonadati</taxon>
        <taxon>Pseudomonadota</taxon>
        <taxon>Gammaproteobacteria</taxon>
        <taxon>Candidatus Tethybacterales</taxon>
        <taxon>Candidatus Persebacteraceae</taxon>
        <taxon>Candidatus Doriopsillibacter</taxon>
    </lineage>
</organism>
<feature type="domain" description="FAD dependent oxidoreductase central" evidence="6">
    <location>
        <begin position="366"/>
        <end position="421"/>
    </location>
</feature>
<dbReference type="Proteomes" id="UP001168167">
    <property type="component" value="Unassembled WGS sequence"/>
</dbReference>
<evidence type="ECO:0000313" key="8">
    <source>
        <dbReference type="Proteomes" id="UP001168167"/>
    </source>
</evidence>
<dbReference type="InterPro" id="IPR027266">
    <property type="entry name" value="TrmE/GcvT-like"/>
</dbReference>
<evidence type="ECO:0000259" key="3">
    <source>
        <dbReference type="Pfam" id="PF01266"/>
    </source>
</evidence>
<evidence type="ECO:0000313" key="7">
    <source>
        <dbReference type="EMBL" id="MDM5147194.1"/>
    </source>
</evidence>
<dbReference type="Pfam" id="PF01571">
    <property type="entry name" value="GCV_T"/>
    <property type="match status" value="1"/>
</dbReference>
<dbReference type="Gene3D" id="3.30.1360.120">
    <property type="entry name" value="Probable tRNA modification gtpase trme, domain 1"/>
    <property type="match status" value="1"/>
</dbReference>
<keyword evidence="8" id="KW-1185">Reference proteome</keyword>
<dbReference type="SUPFAM" id="SSF51905">
    <property type="entry name" value="FAD/NAD(P)-binding domain"/>
    <property type="match status" value="1"/>
</dbReference>
<dbReference type="InterPro" id="IPR013977">
    <property type="entry name" value="GcvT_C"/>
</dbReference>
<dbReference type="EMBL" id="JANQAO010000001">
    <property type="protein sequence ID" value="MDM5147194.1"/>
    <property type="molecule type" value="Genomic_DNA"/>
</dbReference>
<dbReference type="SUPFAM" id="SSF103025">
    <property type="entry name" value="Folate-binding domain"/>
    <property type="match status" value="1"/>
</dbReference>
<reference evidence="7" key="1">
    <citation type="submission" date="2022-08" db="EMBL/GenBank/DDBJ databases">
        <authorList>
            <person name="Dzunkova M."/>
            <person name="La Clair J."/>
            <person name="Tyml T."/>
            <person name="Doud D."/>
            <person name="Schulz F."/>
            <person name="Piquer S."/>
            <person name="Porcel Sanchis D."/>
            <person name="Osborn A."/>
            <person name="Robinson D."/>
            <person name="Louie K.B."/>
            <person name="Bowen B.P."/>
            <person name="Bowers R."/>
            <person name="Lee J."/>
            <person name="Arnau Llombart V."/>
            <person name="Diaz Villanueva W."/>
            <person name="Gosliner T."/>
            <person name="Northen T."/>
            <person name="Cheng J.-F."/>
            <person name="Burkart M.D."/>
            <person name="Woyke T."/>
        </authorList>
    </citation>
    <scope>NUCLEOTIDE SEQUENCE</scope>
    <source>
        <strain evidence="7">Df01</strain>
    </source>
</reference>
<dbReference type="SUPFAM" id="SSF54373">
    <property type="entry name" value="FAD-linked reductases, C-terminal domain"/>
    <property type="match status" value="1"/>
</dbReference>
<feature type="domain" description="GCVT N-terminal" evidence="4">
    <location>
        <begin position="423"/>
        <end position="703"/>
    </location>
</feature>
<dbReference type="Pfam" id="PF16350">
    <property type="entry name" value="FAO_M"/>
    <property type="match status" value="1"/>
</dbReference>